<keyword evidence="5 8" id="KW-1133">Transmembrane helix</keyword>
<accession>A0A1V9YR27</accession>
<evidence type="ECO:0008006" key="11">
    <source>
        <dbReference type="Google" id="ProtNLM"/>
    </source>
</evidence>
<dbReference type="GO" id="GO:0030134">
    <property type="term" value="C:COPII-coated ER to Golgi transport vesicle"/>
    <property type="evidence" value="ECO:0007669"/>
    <property type="project" value="TreeGrafter"/>
</dbReference>
<comment type="similarity">
    <text evidence="7">Belongs to the YOS1 family.</text>
</comment>
<dbReference type="EMBL" id="JNBR01001401">
    <property type="protein sequence ID" value="OQR88214.1"/>
    <property type="molecule type" value="Genomic_DNA"/>
</dbReference>
<reference evidence="9 10" key="1">
    <citation type="journal article" date="2014" name="Genome Biol. Evol.">
        <title>The secreted proteins of Achlya hypogyna and Thraustotheca clavata identify the ancestral oomycete secretome and reveal gene acquisitions by horizontal gene transfer.</title>
        <authorList>
            <person name="Misner I."/>
            <person name="Blouin N."/>
            <person name="Leonard G."/>
            <person name="Richards T.A."/>
            <person name="Lane C.E."/>
        </authorList>
    </citation>
    <scope>NUCLEOTIDE SEQUENCE [LARGE SCALE GENOMIC DNA]</scope>
    <source>
        <strain evidence="9 10">ATCC 48635</strain>
    </source>
</reference>
<evidence type="ECO:0000256" key="1">
    <source>
        <dbReference type="ARBA" id="ARBA00004370"/>
    </source>
</evidence>
<dbReference type="GO" id="GO:0015031">
    <property type="term" value="P:protein transport"/>
    <property type="evidence" value="ECO:0007669"/>
    <property type="project" value="UniProtKB-KW"/>
</dbReference>
<feature type="transmembrane region" description="Helical" evidence="8">
    <location>
        <begin position="49"/>
        <end position="73"/>
    </location>
</feature>
<dbReference type="AlphaFoldDB" id="A0A1V9YR27"/>
<keyword evidence="4" id="KW-0653">Protein transport</keyword>
<dbReference type="InterPro" id="IPR013880">
    <property type="entry name" value="Yos1"/>
</dbReference>
<gene>
    <name evidence="9" type="ORF">ACHHYP_07054</name>
</gene>
<keyword evidence="3 8" id="KW-0812">Transmembrane</keyword>
<evidence type="ECO:0000313" key="10">
    <source>
        <dbReference type="Proteomes" id="UP000243579"/>
    </source>
</evidence>
<evidence type="ECO:0000313" key="9">
    <source>
        <dbReference type="EMBL" id="OQR88214.1"/>
    </source>
</evidence>
<keyword evidence="6 8" id="KW-0472">Membrane</keyword>
<comment type="subcellular location">
    <subcellularLocation>
        <location evidence="1">Membrane</location>
    </subcellularLocation>
</comment>
<name>A0A1V9YR27_ACHHY</name>
<evidence type="ECO:0000256" key="3">
    <source>
        <dbReference type="ARBA" id="ARBA00022692"/>
    </source>
</evidence>
<evidence type="ECO:0000256" key="5">
    <source>
        <dbReference type="ARBA" id="ARBA00022989"/>
    </source>
</evidence>
<dbReference type="PANTHER" id="PTHR15858:SF0">
    <property type="entry name" value="IMMEDIATE EARLY RESPONSE 3-INTERACTING PROTEIN 1"/>
    <property type="match status" value="1"/>
</dbReference>
<proteinExistence type="inferred from homology"/>
<evidence type="ECO:0000256" key="2">
    <source>
        <dbReference type="ARBA" id="ARBA00022448"/>
    </source>
</evidence>
<evidence type="ECO:0000256" key="7">
    <source>
        <dbReference type="ARBA" id="ARBA00024203"/>
    </source>
</evidence>
<sequence length="78" mass="8950">MGYIWKLIMSSLLSVNALAILHEKRFLRRYGYHQLEPNEGSTPTMKNQVVGFLVAVQYLRMPLVVINIVAIFLELLMG</sequence>
<evidence type="ECO:0000256" key="4">
    <source>
        <dbReference type="ARBA" id="ARBA00022927"/>
    </source>
</evidence>
<dbReference type="GO" id="GO:0000139">
    <property type="term" value="C:Golgi membrane"/>
    <property type="evidence" value="ECO:0007669"/>
    <property type="project" value="TreeGrafter"/>
</dbReference>
<evidence type="ECO:0000256" key="6">
    <source>
        <dbReference type="ARBA" id="ARBA00023136"/>
    </source>
</evidence>
<keyword evidence="10" id="KW-1185">Reference proteome</keyword>
<dbReference type="STRING" id="1202772.A0A1V9YR27"/>
<keyword evidence="2" id="KW-0813">Transport</keyword>
<protein>
    <recommendedName>
        <fullName evidence="11">Yos1-like protein</fullName>
    </recommendedName>
</protein>
<dbReference type="Proteomes" id="UP000243579">
    <property type="component" value="Unassembled WGS sequence"/>
</dbReference>
<dbReference type="Pfam" id="PF08571">
    <property type="entry name" value="Yos1"/>
    <property type="match status" value="1"/>
</dbReference>
<organism evidence="9 10">
    <name type="scientific">Achlya hypogyna</name>
    <name type="common">Oomycete</name>
    <name type="synonym">Protoachlya hypogyna</name>
    <dbReference type="NCBI Taxonomy" id="1202772"/>
    <lineage>
        <taxon>Eukaryota</taxon>
        <taxon>Sar</taxon>
        <taxon>Stramenopiles</taxon>
        <taxon>Oomycota</taxon>
        <taxon>Saprolegniomycetes</taxon>
        <taxon>Saprolegniales</taxon>
        <taxon>Achlyaceae</taxon>
        <taxon>Achlya</taxon>
    </lineage>
</organism>
<comment type="caution">
    <text evidence="9">The sequence shown here is derived from an EMBL/GenBank/DDBJ whole genome shotgun (WGS) entry which is preliminary data.</text>
</comment>
<dbReference type="PANTHER" id="PTHR15858">
    <property type="entry name" value="IMMEDIATE EARLY RESPONSE 3-INTERACTING PROTEIN 1"/>
    <property type="match status" value="1"/>
</dbReference>
<evidence type="ECO:0000256" key="8">
    <source>
        <dbReference type="SAM" id="Phobius"/>
    </source>
</evidence>
<dbReference type="GO" id="GO:0005789">
    <property type="term" value="C:endoplasmic reticulum membrane"/>
    <property type="evidence" value="ECO:0007669"/>
    <property type="project" value="TreeGrafter"/>
</dbReference>
<dbReference type="OrthoDB" id="15356at2759"/>
<dbReference type="GO" id="GO:0006888">
    <property type="term" value="P:endoplasmic reticulum to Golgi vesicle-mediated transport"/>
    <property type="evidence" value="ECO:0007669"/>
    <property type="project" value="TreeGrafter"/>
</dbReference>